<gene>
    <name evidence="1" type="ORF">GCM10017790_59750</name>
</gene>
<protein>
    <recommendedName>
        <fullName evidence="3">ANTAR domain-containing protein</fullName>
    </recommendedName>
</protein>
<evidence type="ECO:0000313" key="2">
    <source>
        <dbReference type="Proteomes" id="UP000635387"/>
    </source>
</evidence>
<keyword evidence="2" id="KW-1185">Reference proteome</keyword>
<name>A0ABQ3M762_9PSEU</name>
<evidence type="ECO:0008006" key="3">
    <source>
        <dbReference type="Google" id="ProtNLM"/>
    </source>
</evidence>
<accession>A0ABQ3M762</accession>
<evidence type="ECO:0000313" key="1">
    <source>
        <dbReference type="EMBL" id="GHH28622.1"/>
    </source>
</evidence>
<sequence>MRVRATVNRAVGILQVQRVCGREEARDHLRDSLEQAVCSVKAARMITIVNATAESRADPDVRWD</sequence>
<proteinExistence type="predicted"/>
<dbReference type="EMBL" id="BNAY01000007">
    <property type="protein sequence ID" value="GHH28622.1"/>
    <property type="molecule type" value="Genomic_DNA"/>
</dbReference>
<comment type="caution">
    <text evidence="1">The sequence shown here is derived from an EMBL/GenBank/DDBJ whole genome shotgun (WGS) entry which is preliminary data.</text>
</comment>
<dbReference type="Proteomes" id="UP000635387">
    <property type="component" value="Unassembled WGS sequence"/>
</dbReference>
<organism evidence="1 2">
    <name type="scientific">Amycolatopsis oliviviridis</name>
    <dbReference type="NCBI Taxonomy" id="1471590"/>
    <lineage>
        <taxon>Bacteria</taxon>
        <taxon>Bacillati</taxon>
        <taxon>Actinomycetota</taxon>
        <taxon>Actinomycetes</taxon>
        <taxon>Pseudonocardiales</taxon>
        <taxon>Pseudonocardiaceae</taxon>
        <taxon>Amycolatopsis</taxon>
    </lineage>
</organism>
<reference evidence="2" key="1">
    <citation type="journal article" date="2019" name="Int. J. Syst. Evol. Microbiol.">
        <title>The Global Catalogue of Microorganisms (GCM) 10K type strain sequencing project: providing services to taxonomists for standard genome sequencing and annotation.</title>
        <authorList>
            <consortium name="The Broad Institute Genomics Platform"/>
            <consortium name="The Broad Institute Genome Sequencing Center for Infectious Disease"/>
            <person name="Wu L."/>
            <person name="Ma J."/>
        </authorList>
    </citation>
    <scope>NUCLEOTIDE SEQUENCE [LARGE SCALE GENOMIC DNA]</scope>
    <source>
        <strain evidence="2">CGMCC 4.7683</strain>
    </source>
</reference>